<organism evidence="1 2">
    <name type="scientific">Chryseobacterium sediminis</name>
    <dbReference type="NCBI Taxonomy" id="1679494"/>
    <lineage>
        <taxon>Bacteria</taxon>
        <taxon>Pseudomonadati</taxon>
        <taxon>Bacteroidota</taxon>
        <taxon>Flavobacteriia</taxon>
        <taxon>Flavobacteriales</taxon>
        <taxon>Weeksellaceae</taxon>
        <taxon>Chryseobacterium group</taxon>
        <taxon>Chryseobacterium</taxon>
    </lineage>
</organism>
<accession>A0A5B2U909</accession>
<gene>
    <name evidence="1" type="ORF">FW780_02155</name>
</gene>
<reference evidence="1 2" key="1">
    <citation type="journal article" date="2015" name="Int. J. Syst. Evol. Microbiol.">
        <title>Chryseobacterium sediminis sp. nov., isolated from a river sediment.</title>
        <authorList>
            <person name="Kampfer P."/>
            <person name="Busse H.J."/>
            <person name="McInroy J.A."/>
            <person name="Glaeser S.P."/>
        </authorList>
    </citation>
    <scope>NUCLEOTIDE SEQUENCE [LARGE SCALE GENOMIC DNA]</scope>
    <source>
        <strain evidence="1 2">IMT-174</strain>
    </source>
</reference>
<dbReference type="RefSeq" id="WP_149831993.1">
    <property type="nucleotide sequence ID" value="NZ_VUNZ01000001.1"/>
</dbReference>
<comment type="caution">
    <text evidence="1">The sequence shown here is derived from an EMBL/GenBank/DDBJ whole genome shotgun (WGS) entry which is preliminary data.</text>
</comment>
<protein>
    <recommendedName>
        <fullName evidence="3">Helix-turn-helix transcriptional regulator</fullName>
    </recommendedName>
</protein>
<sequence>MDKVSRNRGRQLTLVRQIRVLSKTELSKKVSGLKSSDLTQFENGFKYIPEEKQKEIMKVLDWPFEFLDKRHSVEFLI</sequence>
<dbReference type="GO" id="GO:0003677">
    <property type="term" value="F:DNA binding"/>
    <property type="evidence" value="ECO:0007669"/>
    <property type="project" value="InterPro"/>
</dbReference>
<evidence type="ECO:0000313" key="2">
    <source>
        <dbReference type="Proteomes" id="UP000323082"/>
    </source>
</evidence>
<name>A0A5B2U909_9FLAO</name>
<proteinExistence type="predicted"/>
<dbReference type="Proteomes" id="UP000323082">
    <property type="component" value="Unassembled WGS sequence"/>
</dbReference>
<dbReference type="Gene3D" id="1.10.260.40">
    <property type="entry name" value="lambda repressor-like DNA-binding domains"/>
    <property type="match status" value="1"/>
</dbReference>
<dbReference type="InterPro" id="IPR010982">
    <property type="entry name" value="Lambda_DNA-bd_dom_sf"/>
</dbReference>
<dbReference type="EMBL" id="VUNZ01000001">
    <property type="protein sequence ID" value="KAA2223029.1"/>
    <property type="molecule type" value="Genomic_DNA"/>
</dbReference>
<evidence type="ECO:0000313" key="1">
    <source>
        <dbReference type="EMBL" id="KAA2223029.1"/>
    </source>
</evidence>
<evidence type="ECO:0008006" key="3">
    <source>
        <dbReference type="Google" id="ProtNLM"/>
    </source>
</evidence>
<dbReference type="AlphaFoldDB" id="A0A5B2U909"/>